<accession>A0A1M6BQW7</accession>
<dbReference type="PROSITE" id="PS51462">
    <property type="entry name" value="NUDIX"/>
    <property type="match status" value="1"/>
</dbReference>
<dbReference type="STRING" id="1123071.SAMN02745181_0286"/>
<organism evidence="4 5">
    <name type="scientific">Rubritalea squalenifaciens DSM 18772</name>
    <dbReference type="NCBI Taxonomy" id="1123071"/>
    <lineage>
        <taxon>Bacteria</taxon>
        <taxon>Pseudomonadati</taxon>
        <taxon>Verrucomicrobiota</taxon>
        <taxon>Verrucomicrobiia</taxon>
        <taxon>Verrucomicrobiales</taxon>
        <taxon>Rubritaleaceae</taxon>
        <taxon>Rubritalea</taxon>
    </lineage>
</organism>
<evidence type="ECO:0000256" key="1">
    <source>
        <dbReference type="ARBA" id="ARBA00001946"/>
    </source>
</evidence>
<dbReference type="Gene3D" id="6.10.250.1120">
    <property type="match status" value="1"/>
</dbReference>
<evidence type="ECO:0000313" key="4">
    <source>
        <dbReference type="EMBL" id="SHI51086.1"/>
    </source>
</evidence>
<comment type="cofactor">
    <cofactor evidence="1">
        <name>Mg(2+)</name>
        <dbReference type="ChEBI" id="CHEBI:18420"/>
    </cofactor>
</comment>
<protein>
    <submittedName>
        <fullName evidence="4">ADP-ribose pyrophosphatase YjhB, NUDIX family</fullName>
    </submittedName>
</protein>
<sequence>MLHELIREIRAIAQTGLHYTRDAYDRERYERLLEIATQLYGMESDASTEQIEKFFFPEEGYATPKVDLRACVVKDGKVLLVRERACGRWTLPGGWADQNESPIEGITREVLEESGYQVEVGRLYALKDRDRHPYQPKYPVSIYKLFFTAKVTGGEALENTEISEIAFFDPADLPELSLDRVLAEDILQGVQAAQQTGMATPCD</sequence>
<evidence type="ECO:0000256" key="2">
    <source>
        <dbReference type="ARBA" id="ARBA00022801"/>
    </source>
</evidence>
<dbReference type="GO" id="GO:0016787">
    <property type="term" value="F:hydrolase activity"/>
    <property type="evidence" value="ECO:0007669"/>
    <property type="project" value="UniProtKB-KW"/>
</dbReference>
<keyword evidence="2" id="KW-0378">Hydrolase</keyword>
<dbReference type="Pfam" id="PF12535">
    <property type="entry name" value="Nudix_N"/>
    <property type="match status" value="1"/>
</dbReference>
<dbReference type="AlphaFoldDB" id="A0A1M6BQW7"/>
<dbReference type="InterPro" id="IPR059176">
    <property type="entry name" value="UDP-X_N"/>
</dbReference>
<dbReference type="PANTHER" id="PTHR43046:SF16">
    <property type="entry name" value="ADP-RIBOSE PYROPHOSPHATASE YJHB-RELATED"/>
    <property type="match status" value="1"/>
</dbReference>
<dbReference type="InParanoid" id="A0A1M6BQW7"/>
<reference evidence="4 5" key="1">
    <citation type="submission" date="2016-11" db="EMBL/GenBank/DDBJ databases">
        <authorList>
            <person name="Jaros S."/>
            <person name="Januszkiewicz K."/>
            <person name="Wedrychowicz H."/>
        </authorList>
    </citation>
    <scope>NUCLEOTIDE SEQUENCE [LARGE SCALE GENOMIC DNA]</scope>
    <source>
        <strain evidence="4 5">DSM 18772</strain>
    </source>
</reference>
<dbReference type="Gene3D" id="3.90.79.10">
    <property type="entry name" value="Nucleoside Triphosphate Pyrophosphohydrolase"/>
    <property type="match status" value="1"/>
</dbReference>
<dbReference type="InterPro" id="IPR000086">
    <property type="entry name" value="NUDIX_hydrolase_dom"/>
</dbReference>
<evidence type="ECO:0000259" key="3">
    <source>
        <dbReference type="PROSITE" id="PS51462"/>
    </source>
</evidence>
<dbReference type="RefSeq" id="WP_143157720.1">
    <property type="nucleotide sequence ID" value="NZ_FQYR01000002.1"/>
</dbReference>
<proteinExistence type="predicted"/>
<dbReference type="InterPro" id="IPR015797">
    <property type="entry name" value="NUDIX_hydrolase-like_dom_sf"/>
</dbReference>
<dbReference type="Pfam" id="PF00293">
    <property type="entry name" value="NUDIX"/>
    <property type="match status" value="1"/>
</dbReference>
<feature type="domain" description="Nudix hydrolase" evidence="3">
    <location>
        <begin position="63"/>
        <end position="194"/>
    </location>
</feature>
<dbReference type="Proteomes" id="UP000184510">
    <property type="component" value="Unassembled WGS sequence"/>
</dbReference>
<evidence type="ECO:0000313" key="5">
    <source>
        <dbReference type="Proteomes" id="UP000184510"/>
    </source>
</evidence>
<dbReference type="PROSITE" id="PS00893">
    <property type="entry name" value="NUDIX_BOX"/>
    <property type="match status" value="1"/>
</dbReference>
<keyword evidence="5" id="KW-1185">Reference proteome</keyword>
<dbReference type="PANTHER" id="PTHR43046">
    <property type="entry name" value="GDP-MANNOSE MANNOSYL HYDROLASE"/>
    <property type="match status" value="1"/>
</dbReference>
<dbReference type="EMBL" id="FQYR01000002">
    <property type="protein sequence ID" value="SHI51086.1"/>
    <property type="molecule type" value="Genomic_DNA"/>
</dbReference>
<name>A0A1M6BQW7_9BACT</name>
<dbReference type="SUPFAM" id="SSF55811">
    <property type="entry name" value="Nudix"/>
    <property type="match status" value="1"/>
</dbReference>
<dbReference type="InterPro" id="IPR020084">
    <property type="entry name" value="NUDIX_hydrolase_CS"/>
</dbReference>
<dbReference type="OrthoDB" id="9804442at2"/>
<gene>
    <name evidence="4" type="ORF">SAMN02745181_0286</name>
</gene>